<dbReference type="PANTHER" id="PTHR11085">
    <property type="entry name" value="NAD-DEPENDENT PROTEIN DEACYLASE SIRTUIN-5, MITOCHONDRIAL-RELATED"/>
    <property type="match status" value="1"/>
</dbReference>
<gene>
    <name evidence="6" type="ORF">BM613_00020</name>
</gene>
<sequence length="224" mass="24947">MYHQNNFEHNTKGVSKAILHAHRLLAITGAGISAPSGLPTIEATWHGRTLTELFQLQQAHHHIQEYQNAYRDLIATWLRAQPNAAHYLLAEHGVRIITQNVDGLHQRAGSSEVIELHGSLTRLRCHGCRSLLSVDTHTLSHTECPACGELLWPDIVFEGEYVKQLAKAIQWVSTCDALLIIGTSLHMHPVSQLPRIAIQNGVPLVRIRHNADQVLAQYFTAHGS</sequence>
<dbReference type="InterPro" id="IPR050134">
    <property type="entry name" value="NAD-dep_sirtuin_deacylases"/>
</dbReference>
<dbReference type="InterPro" id="IPR026591">
    <property type="entry name" value="Sirtuin_cat_small_dom_sf"/>
</dbReference>
<feature type="binding site" evidence="4">
    <location>
        <position position="125"/>
    </location>
    <ligand>
        <name>Zn(2+)</name>
        <dbReference type="ChEBI" id="CHEBI:29105"/>
    </ligand>
</feature>
<evidence type="ECO:0000256" key="2">
    <source>
        <dbReference type="ARBA" id="ARBA00022679"/>
    </source>
</evidence>
<keyword evidence="3" id="KW-0520">NAD</keyword>
<keyword evidence="4" id="KW-0862">Zinc</keyword>
<feature type="binding site" evidence="4">
    <location>
        <position position="147"/>
    </location>
    <ligand>
        <name>Zn(2+)</name>
        <dbReference type="ChEBI" id="CHEBI:29105"/>
    </ligand>
</feature>
<dbReference type="EMBL" id="MPDK01000001">
    <property type="protein sequence ID" value="PWI59038.1"/>
    <property type="molecule type" value="Genomic_DNA"/>
</dbReference>
<dbReference type="EC" id="2.3.1.286" evidence="1"/>
<dbReference type="Pfam" id="PF02146">
    <property type="entry name" value="SIR2"/>
    <property type="match status" value="1"/>
</dbReference>
<evidence type="ECO:0000313" key="6">
    <source>
        <dbReference type="EMBL" id="PWI59038.1"/>
    </source>
</evidence>
<dbReference type="AlphaFoldDB" id="A0A2U3DCN8"/>
<dbReference type="GO" id="GO:0046872">
    <property type="term" value="F:metal ion binding"/>
    <property type="evidence" value="ECO:0007669"/>
    <property type="project" value="UniProtKB-KW"/>
</dbReference>
<proteinExistence type="predicted"/>
<evidence type="ECO:0000256" key="4">
    <source>
        <dbReference type="PROSITE-ProRule" id="PRU00236"/>
    </source>
</evidence>
<evidence type="ECO:0000313" key="7">
    <source>
        <dbReference type="Proteomes" id="UP000245380"/>
    </source>
</evidence>
<dbReference type="PROSITE" id="PS50305">
    <property type="entry name" value="SIRTUIN"/>
    <property type="match status" value="1"/>
</dbReference>
<dbReference type="OrthoDB" id="9800582at2"/>
<name>A0A2U3DCN8_SULT2</name>
<feature type="binding site" evidence="4">
    <location>
        <position position="144"/>
    </location>
    <ligand>
        <name>Zn(2+)</name>
        <dbReference type="ChEBI" id="CHEBI:29105"/>
    </ligand>
</feature>
<dbReference type="InterPro" id="IPR026590">
    <property type="entry name" value="Ssirtuin_cat_dom"/>
</dbReference>
<feature type="active site" description="Proton acceptor" evidence="4">
    <location>
        <position position="117"/>
    </location>
</feature>
<dbReference type="InterPro" id="IPR029035">
    <property type="entry name" value="DHS-like_NAD/FAD-binding_dom"/>
</dbReference>
<dbReference type="GO" id="GO:0017136">
    <property type="term" value="F:histone deacetylase activity, NAD-dependent"/>
    <property type="evidence" value="ECO:0007669"/>
    <property type="project" value="TreeGrafter"/>
</dbReference>
<evidence type="ECO:0000256" key="3">
    <source>
        <dbReference type="ARBA" id="ARBA00023027"/>
    </source>
</evidence>
<dbReference type="Gene3D" id="3.30.1600.10">
    <property type="entry name" value="SIR2/SIRT2 'Small Domain"/>
    <property type="match status" value="1"/>
</dbReference>
<comment type="caution">
    <text evidence="6">The sequence shown here is derived from an EMBL/GenBank/DDBJ whole genome shotgun (WGS) entry which is preliminary data.</text>
</comment>
<dbReference type="RefSeq" id="WP_109429118.1">
    <property type="nucleotide sequence ID" value="NZ_MPDK01000001.1"/>
</dbReference>
<keyword evidence="2" id="KW-0808">Transferase</keyword>
<keyword evidence="4" id="KW-0479">Metal-binding</keyword>
<dbReference type="SUPFAM" id="SSF52467">
    <property type="entry name" value="DHS-like NAD/FAD-binding domain"/>
    <property type="match status" value="1"/>
</dbReference>
<dbReference type="Proteomes" id="UP000245380">
    <property type="component" value="Unassembled WGS sequence"/>
</dbReference>
<dbReference type="InterPro" id="IPR003000">
    <property type="entry name" value="Sirtuin"/>
</dbReference>
<protein>
    <recommendedName>
        <fullName evidence="1">protein acetyllysine N-acetyltransferase</fullName>
        <ecNumber evidence="1">2.3.1.286</ecNumber>
    </recommendedName>
</protein>
<evidence type="ECO:0000256" key="1">
    <source>
        <dbReference type="ARBA" id="ARBA00012928"/>
    </source>
</evidence>
<keyword evidence="7" id="KW-1185">Reference proteome</keyword>
<evidence type="ECO:0000259" key="5">
    <source>
        <dbReference type="PROSITE" id="PS50305"/>
    </source>
</evidence>
<organism evidence="6 7">
    <name type="scientific">Sulfoacidibacillus thermotolerans</name>
    <name type="common">Acidibacillus sulfuroxidans</name>
    <dbReference type="NCBI Taxonomy" id="1765684"/>
    <lineage>
        <taxon>Bacteria</taxon>
        <taxon>Bacillati</taxon>
        <taxon>Bacillota</taxon>
        <taxon>Bacilli</taxon>
        <taxon>Bacillales</taxon>
        <taxon>Alicyclobacillaceae</taxon>
        <taxon>Sulfoacidibacillus</taxon>
    </lineage>
</organism>
<feature type="binding site" evidence="4">
    <location>
        <position position="128"/>
    </location>
    <ligand>
        <name>Zn(2+)</name>
        <dbReference type="ChEBI" id="CHEBI:29105"/>
    </ligand>
</feature>
<reference evidence="6 7" key="1">
    <citation type="submission" date="2016-11" db="EMBL/GenBank/DDBJ databases">
        <title>Comparative genomics of Acidibacillus ferroxidans species.</title>
        <authorList>
            <person name="Oliveira G."/>
            <person name="Nunes G."/>
            <person name="Oliveira R."/>
            <person name="Araujo F."/>
            <person name="Salim A."/>
            <person name="Scholte L."/>
            <person name="Morais D."/>
            <person name="Nancucheo I."/>
            <person name="Johnson D.B."/>
            <person name="Grail B."/>
            <person name="Bittencourt J."/>
            <person name="Valadares R."/>
        </authorList>
    </citation>
    <scope>NUCLEOTIDE SEQUENCE [LARGE SCALE GENOMIC DNA]</scope>
    <source>
        <strain evidence="6 7">Y002</strain>
    </source>
</reference>
<dbReference type="PANTHER" id="PTHR11085:SF10">
    <property type="entry name" value="NAD-DEPENDENT PROTEIN DEACYLASE SIRTUIN-5, MITOCHONDRIAL-RELATED"/>
    <property type="match status" value="1"/>
</dbReference>
<dbReference type="Gene3D" id="3.40.50.1220">
    <property type="entry name" value="TPP-binding domain"/>
    <property type="match status" value="1"/>
</dbReference>
<accession>A0A2U3DCN8</accession>
<feature type="domain" description="Deacetylase sirtuin-type" evidence="5">
    <location>
        <begin position="4"/>
        <end position="224"/>
    </location>
</feature>
<dbReference type="GO" id="GO:0070403">
    <property type="term" value="F:NAD+ binding"/>
    <property type="evidence" value="ECO:0007669"/>
    <property type="project" value="InterPro"/>
</dbReference>